<dbReference type="Pfam" id="PF18019">
    <property type="entry name" value="Cas3_HD"/>
    <property type="match status" value="1"/>
</dbReference>
<dbReference type="Gene3D" id="3.40.50.300">
    <property type="entry name" value="P-loop containing nucleotide triphosphate hydrolases"/>
    <property type="match status" value="2"/>
</dbReference>
<evidence type="ECO:0000256" key="8">
    <source>
        <dbReference type="ARBA" id="ARBA00023118"/>
    </source>
</evidence>
<keyword evidence="5 11" id="KW-0378">Hydrolase</keyword>
<dbReference type="GO" id="GO:0051607">
    <property type="term" value="P:defense response to virus"/>
    <property type="evidence" value="ECO:0007669"/>
    <property type="project" value="UniProtKB-KW"/>
</dbReference>
<accession>A0A841KAJ8</accession>
<comment type="similarity">
    <text evidence="1">In the N-terminal section; belongs to the CRISPR-associated nuclease Cas3-HD family.</text>
</comment>
<keyword evidence="11" id="KW-0255">Endonuclease</keyword>
<dbReference type="RefSeq" id="WP_183332245.1">
    <property type="nucleotide sequence ID" value="NZ_BMHX01000002.1"/>
</dbReference>
<evidence type="ECO:0000256" key="7">
    <source>
        <dbReference type="ARBA" id="ARBA00022840"/>
    </source>
</evidence>
<evidence type="ECO:0000256" key="9">
    <source>
        <dbReference type="SAM" id="MobiDB-lite"/>
    </source>
</evidence>
<dbReference type="Proteomes" id="UP000588017">
    <property type="component" value="Unassembled WGS sequence"/>
</dbReference>
<proteinExistence type="inferred from homology"/>
<dbReference type="InterPro" id="IPR027417">
    <property type="entry name" value="P-loop_NTPase"/>
</dbReference>
<evidence type="ECO:0000256" key="5">
    <source>
        <dbReference type="ARBA" id="ARBA00022801"/>
    </source>
</evidence>
<feature type="region of interest" description="Disordered" evidence="9">
    <location>
        <begin position="269"/>
        <end position="291"/>
    </location>
</feature>
<dbReference type="Gene3D" id="1.10.3210.30">
    <property type="match status" value="1"/>
</dbReference>
<keyword evidence="7" id="KW-0067">ATP-binding</keyword>
<dbReference type="InterPro" id="IPR013444">
    <property type="entry name" value="Helicase_Cas3_CRISPR-ass_Anaes"/>
</dbReference>
<dbReference type="EMBL" id="JACHEH010000002">
    <property type="protein sequence ID" value="MBB6167036.1"/>
    <property type="molecule type" value="Genomic_DNA"/>
</dbReference>
<dbReference type="GO" id="GO:0005524">
    <property type="term" value="F:ATP binding"/>
    <property type="evidence" value="ECO:0007669"/>
    <property type="project" value="UniProtKB-KW"/>
</dbReference>
<feature type="domain" description="HD Cas3-type" evidence="10">
    <location>
        <begin position="797"/>
        <end position="985"/>
    </location>
</feature>
<comment type="similarity">
    <text evidence="2">In the central section; belongs to the CRISPR-associated helicase Cas3 family.</text>
</comment>
<evidence type="ECO:0000256" key="3">
    <source>
        <dbReference type="ARBA" id="ARBA00022723"/>
    </source>
</evidence>
<evidence type="ECO:0000256" key="2">
    <source>
        <dbReference type="ARBA" id="ARBA00009046"/>
    </source>
</evidence>
<dbReference type="NCBIfam" id="TIGR01596">
    <property type="entry name" value="cas3_HD"/>
    <property type="match status" value="1"/>
</dbReference>
<reference evidence="11 12" key="1">
    <citation type="submission" date="2020-08" db="EMBL/GenBank/DDBJ databases">
        <title>Genomic Encyclopedia of Type Strains, Phase IV (KMG-IV): sequencing the most valuable type-strain genomes for metagenomic binning, comparative biology and taxonomic classification.</title>
        <authorList>
            <person name="Goeker M."/>
        </authorList>
    </citation>
    <scope>NUCLEOTIDE SEQUENCE [LARGE SCALE GENOMIC DNA]</scope>
    <source>
        <strain evidence="11 12">DSM 101465</strain>
    </source>
</reference>
<keyword evidence="6 11" id="KW-0347">Helicase</keyword>
<dbReference type="GO" id="GO:0016787">
    <property type="term" value="F:hydrolase activity"/>
    <property type="evidence" value="ECO:0007669"/>
    <property type="project" value="UniProtKB-KW"/>
</dbReference>
<dbReference type="EC" id="3.6.4.-" evidence="11"/>
<dbReference type="GO" id="GO:0004519">
    <property type="term" value="F:endonuclease activity"/>
    <property type="evidence" value="ECO:0007669"/>
    <property type="project" value="UniProtKB-KW"/>
</dbReference>
<dbReference type="PROSITE" id="PS51643">
    <property type="entry name" value="HD_CAS3"/>
    <property type="match status" value="1"/>
</dbReference>
<dbReference type="EC" id="3.1.-.-" evidence="11"/>
<dbReference type="InterPro" id="IPR054712">
    <property type="entry name" value="Cas3-like_dom"/>
</dbReference>
<dbReference type="AlphaFoldDB" id="A0A841KAJ8"/>
<dbReference type="InterPro" id="IPR006483">
    <property type="entry name" value="CRISPR-assoc_Cas3_HD"/>
</dbReference>
<organism evidence="11 12">
    <name type="scientific">Chelatococcus composti</name>
    <dbReference type="NCBI Taxonomy" id="1743235"/>
    <lineage>
        <taxon>Bacteria</taxon>
        <taxon>Pseudomonadati</taxon>
        <taxon>Pseudomonadota</taxon>
        <taxon>Alphaproteobacteria</taxon>
        <taxon>Hyphomicrobiales</taxon>
        <taxon>Chelatococcaceae</taxon>
        <taxon>Chelatococcus</taxon>
    </lineage>
</organism>
<evidence type="ECO:0000313" key="12">
    <source>
        <dbReference type="Proteomes" id="UP000588017"/>
    </source>
</evidence>
<keyword evidence="4" id="KW-0547">Nucleotide-binding</keyword>
<name>A0A841KAJ8_9HYPH</name>
<evidence type="ECO:0000313" key="11">
    <source>
        <dbReference type="EMBL" id="MBB6167036.1"/>
    </source>
</evidence>
<feature type="region of interest" description="Disordered" evidence="9">
    <location>
        <begin position="776"/>
        <end position="796"/>
    </location>
</feature>
<dbReference type="SUPFAM" id="SSF109604">
    <property type="entry name" value="HD-domain/PDEase-like"/>
    <property type="match status" value="1"/>
</dbReference>
<protein>
    <submittedName>
        <fullName evidence="11">CRISPR-associated endonuclease/helicase Cas3</fullName>
        <ecNumber evidence="11">3.1.-.-</ecNumber>
        <ecNumber evidence="11">3.6.4.-</ecNumber>
    </submittedName>
</protein>
<keyword evidence="12" id="KW-1185">Reference proteome</keyword>
<evidence type="ECO:0000256" key="1">
    <source>
        <dbReference type="ARBA" id="ARBA00006847"/>
    </source>
</evidence>
<sequence>MLPVDDFAAFFEEVHGFPPFPWQKCLLAEIVARNGTWPDTLDLPTGSGKTAAIDIAIFHLALEAERGEERRAPVRIAFVVDRRLVVDDAFGRARKLEAALAAAAPGSVTARVAERLRRLSGDGPPLMACRLRGGIPRENDWARTPSQPTVLCSTVDQIGSRLLFRGYGVSDVMQPVHAGLVGSDCLILLDEAHLAEPFRQTMSWVAFYRGPGWRERDIAAPWGFSLLTATPGKRAGEAFALDEADRANPVLNRRLEAAKPAILRGPLKGCGKGKGAAETEGEGDERDSGDAELARRCSAIVAEVRKALGHFEDAGNGAPGPAIGVVVNRVARARAVFERLSKELAAPPDDESAAATHPEIILMIGPARPVDRDDLAERLQPIRTRAWAPDERRELDRPLIVVATQCIEAGVDIDLDGLITEAAPLDCLRQRFGRLNRAGRDIRPYAAIVADKTDIAARTDDPVYGKAIKSAWTWLEAVATKPPKKGDAFVDFGIEAMKALRPPSEALTEKPDAPVLLPAHLDLLSQTSPIPAADPEVALYLHGPVRQPDAITVVWRADVNPEWKDQNVARLLTLVPLRPGEAVELPLWAVRRWLEERGASAGDLADVPARAGDDEGAGGRKVFRWKGEDERSQWVAPSDLRPGDTIVVPASYGGVDGFGWNPVSKVDTIDVAQKAAEPFARRRFVVRVAPGLLEGRVSEGALAGMLATLRAERAQNVRQALLELDLPEGLRQALERLGTARRQRIVVDFGVYGENENGEPRGVVLVAPFGIADAAKENAEDEGGGTSSTEDDTAGSIFGMPVSLRQHAEDVEAKAEEFARLVGLPPAYAADLGLAASLHDLGKADPRFQAWMHFGDPLGGNPDDEADVLAKSGRPLPPIAREKAGLPPRWRHEALSVRLARDDARLMEASDPDLVLWLIGTHHGCGRPLFPHEDPTDTLPYVGPQSLAFDWNGLDWPSLFARLKARYGVWELARLEAILRLADHRASEDARERILGEAR</sequence>
<evidence type="ECO:0000256" key="4">
    <source>
        <dbReference type="ARBA" id="ARBA00022741"/>
    </source>
</evidence>
<dbReference type="GO" id="GO:0004386">
    <property type="term" value="F:helicase activity"/>
    <property type="evidence" value="ECO:0007669"/>
    <property type="project" value="UniProtKB-KW"/>
</dbReference>
<evidence type="ECO:0000256" key="6">
    <source>
        <dbReference type="ARBA" id="ARBA00022806"/>
    </source>
</evidence>
<keyword evidence="11" id="KW-0540">Nuclease</keyword>
<dbReference type="NCBIfam" id="TIGR02621">
    <property type="entry name" value="cas3_GSU0051"/>
    <property type="match status" value="1"/>
</dbReference>
<feature type="compositionally biased region" description="Acidic residues" evidence="9">
    <location>
        <begin position="779"/>
        <end position="793"/>
    </location>
</feature>
<dbReference type="SUPFAM" id="SSF52540">
    <property type="entry name" value="P-loop containing nucleoside triphosphate hydrolases"/>
    <property type="match status" value="1"/>
</dbReference>
<comment type="caution">
    <text evidence="11">The sequence shown here is derived from an EMBL/GenBank/DDBJ whole genome shotgun (WGS) entry which is preliminary data.</text>
</comment>
<dbReference type="Pfam" id="PF22590">
    <property type="entry name" value="Cas3-like_C_2"/>
    <property type="match status" value="1"/>
</dbReference>
<keyword evidence="3" id="KW-0479">Metal-binding</keyword>
<dbReference type="GO" id="GO:0046872">
    <property type="term" value="F:metal ion binding"/>
    <property type="evidence" value="ECO:0007669"/>
    <property type="project" value="UniProtKB-KW"/>
</dbReference>
<keyword evidence="8" id="KW-0051">Antiviral defense</keyword>
<evidence type="ECO:0000259" key="10">
    <source>
        <dbReference type="PROSITE" id="PS51643"/>
    </source>
</evidence>
<gene>
    <name evidence="11" type="ORF">HNQ73_000654</name>
</gene>
<dbReference type="InterPro" id="IPR038257">
    <property type="entry name" value="CRISPR-assoc_Cas3_HD_sf"/>
</dbReference>